<dbReference type="Proteomes" id="UP000254869">
    <property type="component" value="Unassembled WGS sequence"/>
</dbReference>
<protein>
    <submittedName>
        <fullName evidence="1">Uncharacterized protein</fullName>
    </submittedName>
</protein>
<sequence>MDRVRAVKELCALPGGSADRGNAMFADAAFGSRPGLPAAELPPVADDVEAWLRAVVLGGQGRYAAARTQLRRLRGGVREPVLLSLITSTEASLLRQLGWHAKASALDGRALALVLPQLRRAGGHPDPALAEAVCDALTGLAADALGTDRPTLANRLLKRCQPILDDSPQRWRSRVRWHWVAAETALATPGRDLVGAPAAALADTAVALADAAPSVRHRVKSRLLLAAAAAGAGDLDRSRALAEEVAERTREHHLLPLGWACAMLRSGVAQGSAAVAATAEAAQLAAALATYGGLLRSGNSVLGGP</sequence>
<evidence type="ECO:0000313" key="2">
    <source>
        <dbReference type="Proteomes" id="UP000254869"/>
    </source>
</evidence>
<dbReference type="EMBL" id="QQBC01000008">
    <property type="protein sequence ID" value="RDI64415.1"/>
    <property type="molecule type" value="Genomic_DNA"/>
</dbReference>
<gene>
    <name evidence="1" type="ORF">DFR76_108248</name>
</gene>
<comment type="caution">
    <text evidence="1">The sequence shown here is derived from an EMBL/GenBank/DDBJ whole genome shotgun (WGS) entry which is preliminary data.</text>
</comment>
<evidence type="ECO:0000313" key="1">
    <source>
        <dbReference type="EMBL" id="RDI64415.1"/>
    </source>
</evidence>
<accession>A0A370I0Z9</accession>
<dbReference type="AlphaFoldDB" id="A0A370I0Z9"/>
<dbReference type="STRING" id="1210086.GCA_001613105_02820"/>
<organism evidence="1 2">
    <name type="scientific">Nocardia pseudobrasiliensis</name>
    <dbReference type="NCBI Taxonomy" id="45979"/>
    <lineage>
        <taxon>Bacteria</taxon>
        <taxon>Bacillati</taxon>
        <taxon>Actinomycetota</taxon>
        <taxon>Actinomycetes</taxon>
        <taxon>Mycobacteriales</taxon>
        <taxon>Nocardiaceae</taxon>
        <taxon>Nocardia</taxon>
    </lineage>
</organism>
<keyword evidence="2" id="KW-1185">Reference proteome</keyword>
<name>A0A370I0Z9_9NOCA</name>
<reference evidence="1 2" key="1">
    <citation type="submission" date="2018-07" db="EMBL/GenBank/DDBJ databases">
        <title>Genomic Encyclopedia of Type Strains, Phase IV (KMG-IV): sequencing the most valuable type-strain genomes for metagenomic binning, comparative biology and taxonomic classification.</title>
        <authorList>
            <person name="Goeker M."/>
        </authorList>
    </citation>
    <scope>NUCLEOTIDE SEQUENCE [LARGE SCALE GENOMIC DNA]</scope>
    <source>
        <strain evidence="1 2">DSM 44290</strain>
    </source>
</reference>
<proteinExistence type="predicted"/>